<dbReference type="STRING" id="1423802.FC56_GL000465"/>
<reference evidence="1 2" key="1">
    <citation type="journal article" date="2015" name="Genome Announc.">
        <title>Expanding the biotechnology potential of lactobacilli through comparative genomics of 213 strains and associated genera.</title>
        <authorList>
            <person name="Sun Z."/>
            <person name="Harris H.M."/>
            <person name="McCann A."/>
            <person name="Guo C."/>
            <person name="Argimon S."/>
            <person name="Zhang W."/>
            <person name="Yang X."/>
            <person name="Jeffery I.B."/>
            <person name="Cooney J.C."/>
            <person name="Kagawa T.F."/>
            <person name="Liu W."/>
            <person name="Song Y."/>
            <person name="Salvetti E."/>
            <person name="Wrobel A."/>
            <person name="Rasinkangas P."/>
            <person name="Parkhill J."/>
            <person name="Rea M.C."/>
            <person name="O'Sullivan O."/>
            <person name="Ritari J."/>
            <person name="Douillard F.P."/>
            <person name="Paul Ross R."/>
            <person name="Yang R."/>
            <person name="Briner A.E."/>
            <person name="Felis G.E."/>
            <person name="de Vos W.M."/>
            <person name="Barrangou R."/>
            <person name="Klaenhammer T.R."/>
            <person name="Caufield P.W."/>
            <person name="Cui Y."/>
            <person name="Zhang H."/>
            <person name="O'Toole P.W."/>
        </authorList>
    </citation>
    <scope>NUCLEOTIDE SEQUENCE [LARGE SCALE GENOMIC DNA]</scope>
    <source>
        <strain evidence="1 2">DSM 24302</strain>
    </source>
</reference>
<evidence type="ECO:0000313" key="2">
    <source>
        <dbReference type="Proteomes" id="UP000051256"/>
    </source>
</evidence>
<dbReference type="RefSeq" id="WP_056978266.1">
    <property type="nucleotide sequence ID" value="NZ_AYZR01000008.1"/>
</dbReference>
<evidence type="ECO:0000313" key="1">
    <source>
        <dbReference type="EMBL" id="KRM93747.1"/>
    </source>
</evidence>
<dbReference type="AlphaFoldDB" id="A0A0R2D285"/>
<name>A0A0R2D285_9LACO</name>
<dbReference type="EMBL" id="AYZR01000008">
    <property type="protein sequence ID" value="KRM93747.1"/>
    <property type="molecule type" value="Genomic_DNA"/>
</dbReference>
<keyword evidence="2" id="KW-1185">Reference proteome</keyword>
<comment type="caution">
    <text evidence="1">The sequence shown here is derived from an EMBL/GenBank/DDBJ whole genome shotgun (WGS) entry which is preliminary data.</text>
</comment>
<dbReference type="Proteomes" id="UP000051256">
    <property type="component" value="Unassembled WGS sequence"/>
</dbReference>
<proteinExistence type="predicted"/>
<sequence>MADENNEIEVIPGSPEFEQMLFKINGEVNNDNLAVLNFGGNQLQEVQPDMYAMPAYIDDNFNLFFIVAPLVENDWVIAFSTAEIENGNEITDLSEPMTTGEGLNSMGEVSPESANQLLQYFNTLVDAKRGEWRMIEKNQNPNIEE</sequence>
<gene>
    <name evidence="1" type="ORF">FC56_GL000465</name>
</gene>
<dbReference type="PATRIC" id="fig|1423802.4.peg.475"/>
<protein>
    <submittedName>
        <fullName evidence="1">Uncharacterized protein</fullName>
    </submittedName>
</protein>
<accession>A0A0R2D285</accession>
<organism evidence="1 2">
    <name type="scientific">Lentilactobacillus senioris DSM 24302 = JCM 17472</name>
    <dbReference type="NCBI Taxonomy" id="1423802"/>
    <lineage>
        <taxon>Bacteria</taxon>
        <taxon>Bacillati</taxon>
        <taxon>Bacillota</taxon>
        <taxon>Bacilli</taxon>
        <taxon>Lactobacillales</taxon>
        <taxon>Lactobacillaceae</taxon>
        <taxon>Lentilactobacillus</taxon>
    </lineage>
</organism>